<organism evidence="3 4">
    <name type="scientific">Rhizopogon vesiculosus</name>
    <dbReference type="NCBI Taxonomy" id="180088"/>
    <lineage>
        <taxon>Eukaryota</taxon>
        <taxon>Fungi</taxon>
        <taxon>Dikarya</taxon>
        <taxon>Basidiomycota</taxon>
        <taxon>Agaricomycotina</taxon>
        <taxon>Agaricomycetes</taxon>
        <taxon>Agaricomycetidae</taxon>
        <taxon>Boletales</taxon>
        <taxon>Suillineae</taxon>
        <taxon>Rhizopogonaceae</taxon>
        <taxon>Rhizopogon</taxon>
    </lineage>
</organism>
<dbReference type="AlphaFoldDB" id="A0A1J8PQF6"/>
<proteinExistence type="predicted"/>
<dbReference type="OrthoDB" id="406156at2759"/>
<reference evidence="3 4" key="1">
    <citation type="submission" date="2016-03" db="EMBL/GenBank/DDBJ databases">
        <title>Comparative genomics of the ectomycorrhizal sister species Rhizopogon vinicolor and Rhizopogon vesiculosus (Basidiomycota: Boletales) reveals a divergence of the mating type B locus.</title>
        <authorList>
            <person name="Mujic A.B."/>
            <person name="Kuo A."/>
            <person name="Tritt A."/>
            <person name="Lipzen A."/>
            <person name="Chen C."/>
            <person name="Johnson J."/>
            <person name="Sharma A."/>
            <person name="Barry K."/>
            <person name="Grigoriev I.V."/>
            <person name="Spatafora J.W."/>
        </authorList>
    </citation>
    <scope>NUCLEOTIDE SEQUENCE [LARGE SCALE GENOMIC DNA]</scope>
    <source>
        <strain evidence="3 4">AM-OR11-056</strain>
    </source>
</reference>
<dbReference type="PANTHER" id="PTHR47990">
    <property type="entry name" value="2-OXOGLUTARATE (2OG) AND FE(II)-DEPENDENT OXYGENASE SUPERFAMILY PROTEIN-RELATED"/>
    <property type="match status" value="1"/>
</dbReference>
<comment type="caution">
    <text evidence="3">The sequence shown here is derived from an EMBL/GenBank/DDBJ whole genome shotgun (WGS) entry which is preliminary data.</text>
</comment>
<dbReference type="InterPro" id="IPR027443">
    <property type="entry name" value="IPNS-like_sf"/>
</dbReference>
<evidence type="ECO:0000313" key="3">
    <source>
        <dbReference type="EMBL" id="OJA10743.1"/>
    </source>
</evidence>
<dbReference type="InterPro" id="IPR044861">
    <property type="entry name" value="IPNS-like_FE2OG_OXY"/>
</dbReference>
<gene>
    <name evidence="3" type="ORF">AZE42_07267</name>
</gene>
<dbReference type="SUPFAM" id="SSF51197">
    <property type="entry name" value="Clavaminate synthase-like"/>
    <property type="match status" value="1"/>
</dbReference>
<dbReference type="Pfam" id="PF14226">
    <property type="entry name" value="DIOX_N"/>
    <property type="match status" value="1"/>
</dbReference>
<dbReference type="Proteomes" id="UP000183567">
    <property type="component" value="Unassembled WGS sequence"/>
</dbReference>
<dbReference type="STRING" id="180088.A0A1J8PQF6"/>
<evidence type="ECO:0008006" key="5">
    <source>
        <dbReference type="Google" id="ProtNLM"/>
    </source>
</evidence>
<sequence length="352" mass="40452">MSSPTLPNVQHYEPAPPTKANLDYVDLVVIDFSKVATEEGRAELADKVKEGLHNHGFLYIVNHGYTQEETTRMFDIGDVPSSCVPDNEKPKYAAKMFEAGSEEGYKLRKYWVRDGVPDQFEQYCLNRHVNKLEHPEALRPLLPEIDKFCRFNHFHVLNNILRLIARSLELPEDTLVDKHNWDTPSETAVRFLKYFPSTEEGATDHLIQGHTDFGTVTVLWSQPVAGLQIQTREGEWHWIRHIDNALVINVGDGIEFLTGGYYKATIHRVVQPVEDQRQYTRLGVIYFGRADDDVKLMPMVESPVLQREGIERRWDDDQAPTMEKWGKERAYVYGKQGVNEVNINGVSVGYHD</sequence>
<evidence type="ECO:0000259" key="1">
    <source>
        <dbReference type="Pfam" id="PF03171"/>
    </source>
</evidence>
<dbReference type="Gene3D" id="2.60.120.330">
    <property type="entry name" value="B-lactam Antibiotic, Isopenicillin N Synthase, Chain"/>
    <property type="match status" value="1"/>
</dbReference>
<dbReference type="InterPro" id="IPR026992">
    <property type="entry name" value="DIOX_N"/>
</dbReference>
<dbReference type="EMBL" id="LVVM01005378">
    <property type="protein sequence ID" value="OJA10743.1"/>
    <property type="molecule type" value="Genomic_DNA"/>
</dbReference>
<accession>A0A1J8PQF6</accession>
<keyword evidence="4" id="KW-1185">Reference proteome</keyword>
<dbReference type="Pfam" id="PF03171">
    <property type="entry name" value="2OG-FeII_Oxy"/>
    <property type="match status" value="1"/>
</dbReference>
<dbReference type="InterPro" id="IPR050231">
    <property type="entry name" value="Iron_ascorbate_oxido_reductase"/>
</dbReference>
<evidence type="ECO:0000259" key="2">
    <source>
        <dbReference type="Pfam" id="PF14226"/>
    </source>
</evidence>
<name>A0A1J8PQF6_9AGAM</name>
<feature type="domain" description="Isopenicillin N synthase-like Fe(2+) 2OG dioxygenase" evidence="1">
    <location>
        <begin position="190"/>
        <end position="281"/>
    </location>
</feature>
<protein>
    <recommendedName>
        <fullName evidence="5">Fe2OG dioxygenase domain-containing protein</fullName>
    </recommendedName>
</protein>
<feature type="domain" description="Non-haem dioxygenase N-terminal" evidence="2">
    <location>
        <begin position="29"/>
        <end position="134"/>
    </location>
</feature>
<evidence type="ECO:0000313" key="4">
    <source>
        <dbReference type="Proteomes" id="UP000183567"/>
    </source>
</evidence>